<dbReference type="InterPro" id="IPR029460">
    <property type="entry name" value="DNAPol_HHH"/>
</dbReference>
<organism evidence="11 12">
    <name type="scientific">Oceanipulchritudo coccoides</name>
    <dbReference type="NCBI Taxonomy" id="2706888"/>
    <lineage>
        <taxon>Bacteria</taxon>
        <taxon>Pseudomonadati</taxon>
        <taxon>Verrucomicrobiota</taxon>
        <taxon>Opitutia</taxon>
        <taxon>Puniceicoccales</taxon>
        <taxon>Oceanipulchritudinaceae</taxon>
        <taxon>Oceanipulchritudo</taxon>
    </lineage>
</organism>
<dbReference type="EMBL" id="JAAGNX010000001">
    <property type="protein sequence ID" value="NDV61223.1"/>
    <property type="molecule type" value="Genomic_DNA"/>
</dbReference>
<evidence type="ECO:0000313" key="11">
    <source>
        <dbReference type="EMBL" id="NDV61223.1"/>
    </source>
</evidence>
<evidence type="ECO:0000259" key="9">
    <source>
        <dbReference type="Pfam" id="PF14579"/>
    </source>
</evidence>
<keyword evidence="2" id="KW-0808">Transferase</keyword>
<keyword evidence="4" id="KW-0235">DNA replication</keyword>
<dbReference type="CDD" id="cd04485">
    <property type="entry name" value="DnaE_OBF"/>
    <property type="match status" value="1"/>
</dbReference>
<feature type="domain" description="PHP" evidence="7">
    <location>
        <begin position="8"/>
        <end position="145"/>
    </location>
</feature>
<dbReference type="Gene3D" id="3.20.20.140">
    <property type="entry name" value="Metal-dependent hydrolases"/>
    <property type="match status" value="1"/>
</dbReference>
<protein>
    <recommendedName>
        <fullName evidence="1">DNA-directed DNA polymerase</fullName>
        <ecNumber evidence="1">2.7.7.7</ecNumber>
    </recommendedName>
</protein>
<comment type="caution">
    <text evidence="11">The sequence shown here is derived from an EMBL/GenBank/DDBJ whole genome shotgun (WGS) entry which is preliminary data.</text>
</comment>
<feature type="domain" description="DNA polymerase helix-hairpin-helix motif" evidence="9">
    <location>
        <begin position="797"/>
        <end position="877"/>
    </location>
</feature>
<accession>A0A6B2LY16</accession>
<evidence type="ECO:0000256" key="4">
    <source>
        <dbReference type="ARBA" id="ARBA00022705"/>
    </source>
</evidence>
<evidence type="ECO:0000259" key="10">
    <source>
        <dbReference type="Pfam" id="PF17657"/>
    </source>
</evidence>
<dbReference type="SUPFAM" id="SSF160975">
    <property type="entry name" value="AF1531-like"/>
    <property type="match status" value="1"/>
</dbReference>
<dbReference type="Pfam" id="PF07733">
    <property type="entry name" value="DNA_pol3_alpha"/>
    <property type="match status" value="1"/>
</dbReference>
<evidence type="ECO:0000256" key="2">
    <source>
        <dbReference type="ARBA" id="ARBA00022679"/>
    </source>
</evidence>
<evidence type="ECO:0000256" key="5">
    <source>
        <dbReference type="ARBA" id="ARBA00022932"/>
    </source>
</evidence>
<dbReference type="GO" id="GO:0008408">
    <property type="term" value="F:3'-5' exonuclease activity"/>
    <property type="evidence" value="ECO:0007669"/>
    <property type="project" value="InterPro"/>
</dbReference>
<gene>
    <name evidence="11" type="ORF">G0Q06_02025</name>
</gene>
<dbReference type="RefSeq" id="WP_163961960.1">
    <property type="nucleotide sequence ID" value="NZ_JAAGNX010000001.1"/>
</dbReference>
<reference evidence="11 12" key="1">
    <citation type="submission" date="2020-02" db="EMBL/GenBank/DDBJ databases">
        <title>Albibacoteraceae fam. nov., the first described family within the subdivision 4 Verrucomicrobia.</title>
        <authorList>
            <person name="Xi F."/>
        </authorList>
    </citation>
    <scope>NUCLEOTIDE SEQUENCE [LARGE SCALE GENOMIC DNA]</scope>
    <source>
        <strain evidence="11 12">CK1056</strain>
    </source>
</reference>
<keyword evidence="12" id="KW-1185">Reference proteome</keyword>
<dbReference type="GO" id="GO:0006260">
    <property type="term" value="P:DNA replication"/>
    <property type="evidence" value="ECO:0007669"/>
    <property type="project" value="UniProtKB-KW"/>
</dbReference>
<dbReference type="PANTHER" id="PTHR32294">
    <property type="entry name" value="DNA POLYMERASE III SUBUNIT ALPHA"/>
    <property type="match status" value="1"/>
</dbReference>
<keyword evidence="5" id="KW-0239">DNA-directed DNA polymerase</keyword>
<dbReference type="InterPro" id="IPR004805">
    <property type="entry name" value="DnaE2/DnaE/PolC"/>
</dbReference>
<dbReference type="GO" id="GO:0003887">
    <property type="term" value="F:DNA-directed DNA polymerase activity"/>
    <property type="evidence" value="ECO:0007669"/>
    <property type="project" value="UniProtKB-KW"/>
</dbReference>
<dbReference type="EC" id="2.7.7.7" evidence="1"/>
<evidence type="ECO:0000256" key="1">
    <source>
        <dbReference type="ARBA" id="ARBA00012417"/>
    </source>
</evidence>
<dbReference type="Proteomes" id="UP000478417">
    <property type="component" value="Unassembled WGS sequence"/>
</dbReference>
<evidence type="ECO:0000259" key="7">
    <source>
        <dbReference type="Pfam" id="PF02811"/>
    </source>
</evidence>
<feature type="domain" description="DNA polymerase III alpha subunit finger" evidence="10">
    <location>
        <begin position="559"/>
        <end position="720"/>
    </location>
</feature>
<sequence>MISLGNFSAYSFYGAAWTVETLVERIRASGYTGAGLADMSGFHGAVEFSQACDRAGLRMILGCRLRIRDFVPGWLQVTVRDQTGYAATCRLLSENHAGETDWEALERLQAEASGHIWISCPIRVEHVYRTRIGDYPRWRSAWESLAEYGWDNLWLELGWQSAAGRLLQRRVFSEWSRLGWDRWVLVSGARHDGSPVGSELLELMQSMGTLTRIGQAHPDKLVRAEYGLLPAGEIRRRFAKVPQVLRQTQVFADACTFDFRFGRMHLPNPLIRTGADATEVSSGRTRQDRVLAWRCLRGIVQRYGSAYPWRDKPGRPELLERLRRELGVVSETGYAGYFLIFAEVVDECGRRGIPLLARGSAAGSLICYALGVANVCPFRFGLCFERFLNRERMRHSKLPDIDLDLPWDRREEIMTWLYERHGVEKVAMIGGFAHFKGRASVAEVAKAMGVPAHDAHAWSKRLPHGSLRKFLDDREGYVEAKGAWADQRFQEAVARAVDLHDLPRHPMMHPCGMVIADRPLTDFTPVGGSAKGFSMTQMSMDPIEDLGLLKMDLLGQAGLSVIRDCLENTGETIDIFERIDYADERIYEMIRDGEARGVFHIESPAMTSLLKLCRCADIDCLVATVSVIRPGAANEDKKSKFARRYLGMEEPVYAHPVLEEVLGDSYGLMIYEEHILLVANRFAGMDLGTADLLRRILIKKSDSKSMEELESVFRSSALHKGRSENEITTVWKELRDFSGFMFNKAHGAAYAVEAFQGCWLKLSYPVHFLSAVLNNQRGFYRPLVYVMEILRHKGRFRLPDVQDPGNAYCVVDEWVQIPLWQIKGLGERFLDKWTRERKKGPFADWEDFARRIQPEPADAGLLARTGALRGFFKNRHEAFWKAGQIRRQSHRGRAVPAGDDLFTVVPEVSTEALEEMSRRDRAIAEVELLGYPVSMDPFEFWMEDLERNGTIPICELENYVGREMEIAGIQVCHRLHRTLKGELMKFVSLADESGIAETVLFPDVYREFGWPLSHSHAARLRVNIERDETGSGLSLTVTEALTGPRE</sequence>
<comment type="catalytic activity">
    <reaction evidence="6">
        <text>DNA(n) + a 2'-deoxyribonucleoside 5'-triphosphate = DNA(n+1) + diphosphate</text>
        <dbReference type="Rhea" id="RHEA:22508"/>
        <dbReference type="Rhea" id="RHEA-COMP:17339"/>
        <dbReference type="Rhea" id="RHEA-COMP:17340"/>
        <dbReference type="ChEBI" id="CHEBI:33019"/>
        <dbReference type="ChEBI" id="CHEBI:61560"/>
        <dbReference type="ChEBI" id="CHEBI:173112"/>
        <dbReference type="EC" id="2.7.7.7"/>
    </reaction>
</comment>
<name>A0A6B2LY16_9BACT</name>
<dbReference type="InterPro" id="IPR011708">
    <property type="entry name" value="DNA_pol3_alpha_NTPase_dom"/>
</dbReference>
<keyword evidence="3" id="KW-0548">Nucleotidyltransferase</keyword>
<dbReference type="Pfam" id="PF14579">
    <property type="entry name" value="HHH_6"/>
    <property type="match status" value="1"/>
</dbReference>
<proteinExistence type="predicted"/>
<evidence type="ECO:0000313" key="12">
    <source>
        <dbReference type="Proteomes" id="UP000478417"/>
    </source>
</evidence>
<evidence type="ECO:0000256" key="6">
    <source>
        <dbReference type="ARBA" id="ARBA00049244"/>
    </source>
</evidence>
<dbReference type="Pfam" id="PF02811">
    <property type="entry name" value="PHP"/>
    <property type="match status" value="1"/>
</dbReference>
<dbReference type="AlphaFoldDB" id="A0A6B2LY16"/>
<dbReference type="InterPro" id="IPR004013">
    <property type="entry name" value="PHP_dom"/>
</dbReference>
<evidence type="ECO:0000256" key="3">
    <source>
        <dbReference type="ARBA" id="ARBA00022695"/>
    </source>
</evidence>
<dbReference type="NCBIfam" id="TIGR00594">
    <property type="entry name" value="polc"/>
    <property type="match status" value="1"/>
</dbReference>
<dbReference type="InterPro" id="IPR040982">
    <property type="entry name" value="DNA_pol3_finger"/>
</dbReference>
<dbReference type="Pfam" id="PF17657">
    <property type="entry name" value="DNA_pol3_finger"/>
    <property type="match status" value="1"/>
</dbReference>
<feature type="domain" description="Bacterial DNA polymerase III alpha subunit NTPase" evidence="8">
    <location>
        <begin position="295"/>
        <end position="555"/>
    </location>
</feature>
<evidence type="ECO:0000259" key="8">
    <source>
        <dbReference type="Pfam" id="PF07733"/>
    </source>
</evidence>
<dbReference type="Gene3D" id="1.10.150.870">
    <property type="match status" value="1"/>
</dbReference>